<keyword evidence="2" id="KW-0285">Flavoprotein</keyword>
<organism evidence="4 5">
    <name type="scientific">Bemisia tabaci</name>
    <name type="common">Sweetpotato whitefly</name>
    <name type="synonym">Aleurodes tabaci</name>
    <dbReference type="NCBI Taxonomy" id="7038"/>
    <lineage>
        <taxon>Eukaryota</taxon>
        <taxon>Metazoa</taxon>
        <taxon>Ecdysozoa</taxon>
        <taxon>Arthropoda</taxon>
        <taxon>Hexapoda</taxon>
        <taxon>Insecta</taxon>
        <taxon>Pterygota</taxon>
        <taxon>Neoptera</taxon>
        <taxon>Paraneoptera</taxon>
        <taxon>Hemiptera</taxon>
        <taxon>Sternorrhyncha</taxon>
        <taxon>Aleyrodoidea</taxon>
        <taxon>Aleyrodidae</taxon>
        <taxon>Aleyrodinae</taxon>
        <taxon>Bemisia</taxon>
    </lineage>
</organism>
<dbReference type="PROSITE" id="PS00624">
    <property type="entry name" value="GMC_OXRED_2"/>
    <property type="match status" value="1"/>
</dbReference>
<dbReference type="Gene3D" id="3.50.50.60">
    <property type="entry name" value="FAD/NAD(P)-binding domain"/>
    <property type="match status" value="1"/>
</dbReference>
<evidence type="ECO:0000256" key="1">
    <source>
        <dbReference type="ARBA" id="ARBA00010790"/>
    </source>
</evidence>
<reference evidence="4" key="1">
    <citation type="submission" date="2021-12" db="EMBL/GenBank/DDBJ databases">
        <authorList>
            <person name="King R."/>
        </authorList>
    </citation>
    <scope>NUCLEOTIDE SEQUENCE</scope>
</reference>
<dbReference type="InterPro" id="IPR000172">
    <property type="entry name" value="GMC_OxRdtase_N"/>
</dbReference>
<feature type="domain" description="Glucose-methanol-choline oxidoreductase N-terminal" evidence="3">
    <location>
        <begin position="346"/>
        <end position="360"/>
    </location>
</feature>
<accession>A0A9P0AGS9</accession>
<evidence type="ECO:0000259" key="3">
    <source>
        <dbReference type="PROSITE" id="PS00624"/>
    </source>
</evidence>
<dbReference type="PIRSF" id="PIRSF000137">
    <property type="entry name" value="Alcohol_oxidase"/>
    <property type="match status" value="1"/>
</dbReference>
<evidence type="ECO:0000256" key="2">
    <source>
        <dbReference type="PIRSR" id="PIRSR000137-2"/>
    </source>
</evidence>
<dbReference type="Proteomes" id="UP001152759">
    <property type="component" value="Chromosome 8"/>
</dbReference>
<dbReference type="InterPro" id="IPR007867">
    <property type="entry name" value="GMC_OxRtase_C"/>
</dbReference>
<feature type="binding site" evidence="2">
    <location>
        <position position="309"/>
    </location>
    <ligand>
        <name>FAD</name>
        <dbReference type="ChEBI" id="CHEBI:57692"/>
    </ligand>
</feature>
<dbReference type="SUPFAM" id="SSF54373">
    <property type="entry name" value="FAD-linked reductases, C-terminal domain"/>
    <property type="match status" value="1"/>
</dbReference>
<dbReference type="GO" id="GO:0016614">
    <property type="term" value="F:oxidoreductase activity, acting on CH-OH group of donors"/>
    <property type="evidence" value="ECO:0007669"/>
    <property type="project" value="InterPro"/>
</dbReference>
<dbReference type="AlphaFoldDB" id="A0A9P0AGS9"/>
<gene>
    <name evidence="4" type="ORF">BEMITA_LOCUS12557</name>
</gene>
<dbReference type="PANTHER" id="PTHR11552:SF217">
    <property type="entry name" value="GLUCOSE DEHYDROGENASE [FAD, QUINONE]"/>
    <property type="match status" value="1"/>
</dbReference>
<evidence type="ECO:0000313" key="4">
    <source>
        <dbReference type="EMBL" id="CAH0394234.1"/>
    </source>
</evidence>
<dbReference type="InterPro" id="IPR012132">
    <property type="entry name" value="GMC_OxRdtase"/>
</dbReference>
<comment type="similarity">
    <text evidence="1">Belongs to the GMC oxidoreductase family.</text>
</comment>
<dbReference type="Pfam" id="PF05199">
    <property type="entry name" value="GMC_oxred_C"/>
    <property type="match status" value="1"/>
</dbReference>
<dbReference type="SUPFAM" id="SSF51905">
    <property type="entry name" value="FAD/NAD(P)-binding domain"/>
    <property type="match status" value="1"/>
</dbReference>
<feature type="binding site" evidence="2">
    <location>
        <position position="175"/>
    </location>
    <ligand>
        <name>FAD</name>
        <dbReference type="ChEBI" id="CHEBI:57692"/>
    </ligand>
</feature>
<dbReference type="Pfam" id="PF00732">
    <property type="entry name" value="GMC_oxred_N"/>
    <property type="match status" value="1"/>
</dbReference>
<keyword evidence="2" id="KW-0274">FAD</keyword>
<sequence>MNKMSVDISRCFFVLLFLIPGRSSFRFLVPKMSSHCECQFEDTAYLSSSCGANVTLFMTLLDMMIRSHCDLTDPCNRTQSQAKIREEDTVFDFIVVGGGVAGSVVAGRLSENPKWRVALLEAGPEEPSSSSIPAFATSAIGTSLDWQYKTERQEGACLNRNGICRWPRGKMLAGTGAMTGMMYTRGHPEIFDDWARQGNQGWSYEEVLPYFKKAESNLNLDIVDSEYHGTNGPMNVQRFAHQPPFTETFLEAAKELGFAIHDLNGKNMTGFSVAQCMVKDGLRASTYRMYVRQFLKQRPNLKVFTRSQVTKILINPITKRAFGVQFIHNDRRHVFVFKRELILSAGAVGSPHILMLSGVGPERDLKEVGITPIVDLKVGENLHHHVSVGIKMSIDEPDYNLLTRNNVEEFMRTRSGPLASTGLTQTTGFIQTSFARNNVPDVQIYMDGFGSRCSKTGQEDECSDGERKSSCGNRQLFARPTNVMAQSKGYLKIVSANPMKYPVIQPNYLSNYRDVEVLIEGLRFIMKLARTKTMQAKGMQVDRTPAKGCEGFDFESYAYWECLIRRNTLPENHPAGSCKMGPEGDPTAVIDPELRVHGVPNVRVVDASSFPYVANSNPIASIIMLAEKGADMIKETWSEPPKAA</sequence>
<dbReference type="PANTHER" id="PTHR11552">
    <property type="entry name" value="GLUCOSE-METHANOL-CHOLINE GMC OXIDOREDUCTASE"/>
    <property type="match status" value="1"/>
</dbReference>
<dbReference type="KEGG" id="btab:109034014"/>
<name>A0A9P0AGS9_BEMTA</name>
<dbReference type="GO" id="GO:0050660">
    <property type="term" value="F:flavin adenine dinucleotide binding"/>
    <property type="evidence" value="ECO:0007669"/>
    <property type="project" value="InterPro"/>
</dbReference>
<dbReference type="EMBL" id="OU963869">
    <property type="protein sequence ID" value="CAH0394234.1"/>
    <property type="molecule type" value="Genomic_DNA"/>
</dbReference>
<protein>
    <recommendedName>
        <fullName evidence="3">Glucose-methanol-choline oxidoreductase N-terminal domain-containing protein</fullName>
    </recommendedName>
</protein>
<evidence type="ECO:0000313" key="5">
    <source>
        <dbReference type="Proteomes" id="UP001152759"/>
    </source>
</evidence>
<dbReference type="Gene3D" id="3.30.560.10">
    <property type="entry name" value="Glucose Oxidase, domain 3"/>
    <property type="match status" value="1"/>
</dbReference>
<proteinExistence type="inferred from homology"/>
<keyword evidence="5" id="KW-1185">Reference proteome</keyword>
<comment type="cofactor">
    <cofactor evidence="2">
        <name>FAD</name>
        <dbReference type="ChEBI" id="CHEBI:57692"/>
    </cofactor>
</comment>
<dbReference type="InterPro" id="IPR036188">
    <property type="entry name" value="FAD/NAD-bd_sf"/>
</dbReference>